<organism evidence="2 3">
    <name type="scientific">Strongyloides papillosus</name>
    <name type="common">Intestinal threadworm</name>
    <dbReference type="NCBI Taxonomy" id="174720"/>
    <lineage>
        <taxon>Eukaryota</taxon>
        <taxon>Metazoa</taxon>
        <taxon>Ecdysozoa</taxon>
        <taxon>Nematoda</taxon>
        <taxon>Chromadorea</taxon>
        <taxon>Rhabditida</taxon>
        <taxon>Tylenchina</taxon>
        <taxon>Panagrolaimomorpha</taxon>
        <taxon>Strongyloidoidea</taxon>
        <taxon>Strongyloididae</taxon>
        <taxon>Strongyloides</taxon>
    </lineage>
</organism>
<evidence type="ECO:0000313" key="2">
    <source>
        <dbReference type="Proteomes" id="UP000046392"/>
    </source>
</evidence>
<protein>
    <submittedName>
        <fullName evidence="3">Chorion protein S19</fullName>
    </submittedName>
</protein>
<dbReference type="Proteomes" id="UP000046392">
    <property type="component" value="Unplaced"/>
</dbReference>
<keyword evidence="1" id="KW-1133">Transmembrane helix</keyword>
<keyword evidence="1" id="KW-0812">Transmembrane</keyword>
<evidence type="ECO:0000256" key="1">
    <source>
        <dbReference type="SAM" id="Phobius"/>
    </source>
</evidence>
<accession>A0A0N5C0B5</accession>
<sequence>MITDDVDKVFKFLGCLLILYAFMCCQNSFRACKRHAVKLYQRIRRICCRREGVPNAAVPNASTANASTLNVPVMDNSIMGIQGPSEYGCLGITNGPSYAADLGAIAAPSIVAGASVSDGLLGGQFHIPISGQTGVLGGNQVYVPYGSQIGVPHGSQISVPVGSQIGVPHGSQSFISANTQSYVPVAGFRKSQEDMV</sequence>
<keyword evidence="1" id="KW-0472">Membrane</keyword>
<keyword evidence="2" id="KW-1185">Reference proteome</keyword>
<dbReference type="WBParaSite" id="SPAL_0001144400.1">
    <property type="protein sequence ID" value="SPAL_0001144400.1"/>
    <property type="gene ID" value="SPAL_0001144400"/>
</dbReference>
<name>A0A0N5C0B5_STREA</name>
<dbReference type="AlphaFoldDB" id="A0A0N5C0B5"/>
<evidence type="ECO:0000313" key="3">
    <source>
        <dbReference type="WBParaSite" id="SPAL_0001144400.1"/>
    </source>
</evidence>
<reference evidence="3" key="1">
    <citation type="submission" date="2017-02" db="UniProtKB">
        <authorList>
            <consortium name="WormBaseParasite"/>
        </authorList>
    </citation>
    <scope>IDENTIFICATION</scope>
</reference>
<proteinExistence type="predicted"/>
<feature type="transmembrane region" description="Helical" evidence="1">
    <location>
        <begin position="12"/>
        <end position="29"/>
    </location>
</feature>